<name>A0A6J4NB22_9CYAN</name>
<dbReference type="EMBL" id="CADCTY010001719">
    <property type="protein sequence ID" value="CAA9382817.1"/>
    <property type="molecule type" value="Genomic_DNA"/>
</dbReference>
<organism evidence="1">
    <name type="scientific">uncultured Leptolyngbya sp</name>
    <dbReference type="NCBI Taxonomy" id="332963"/>
    <lineage>
        <taxon>Bacteria</taxon>
        <taxon>Bacillati</taxon>
        <taxon>Cyanobacteriota</taxon>
        <taxon>Cyanophyceae</taxon>
        <taxon>Leptolyngbyales</taxon>
        <taxon>Leptolyngbyaceae</taxon>
        <taxon>Leptolyngbya group</taxon>
        <taxon>Leptolyngbya</taxon>
        <taxon>environmental samples</taxon>
    </lineage>
</organism>
<accession>A0A6J4NB22</accession>
<evidence type="ECO:0000313" key="1">
    <source>
        <dbReference type="EMBL" id="CAA9382817.1"/>
    </source>
</evidence>
<proteinExistence type="predicted"/>
<sequence>MKVDRAKSDELLATVYEAFVLMQSDSQHDRTSSRLRHLVKDTKDRMEWLREYRHSWVFRLTDLGRLLVSLQLEEDLLPESVRDLKTLEAIGFVIYSSLGIQQWEIVGRDRCGVAVKREEYPVEGVLVARWVATEVVA</sequence>
<gene>
    <name evidence="1" type="ORF">AVDCRST_MAG94-4980</name>
</gene>
<protein>
    <submittedName>
        <fullName evidence="1">Uncharacterized protein</fullName>
    </submittedName>
</protein>
<reference evidence="1" key="1">
    <citation type="submission" date="2020-02" db="EMBL/GenBank/DDBJ databases">
        <authorList>
            <person name="Meier V. D."/>
        </authorList>
    </citation>
    <scope>NUCLEOTIDE SEQUENCE</scope>
    <source>
        <strain evidence="1">AVDCRST_MAG94</strain>
    </source>
</reference>
<dbReference type="AlphaFoldDB" id="A0A6J4NB22"/>